<dbReference type="AlphaFoldDB" id="A0A8H5WQP5"/>
<proteinExistence type="predicted"/>
<reference evidence="2" key="1">
    <citation type="journal article" date="2020" name="BMC Genomics">
        <title>Correction to: Identification and distribution of gene clusters required for synthesis of sphingolipid metabolism inhibitors in diverse species of the filamentous fungus Fusarium.</title>
        <authorList>
            <person name="Kim H.S."/>
            <person name="Lohmar J.M."/>
            <person name="Busman M."/>
            <person name="Brown D.W."/>
            <person name="Naumann T.A."/>
            <person name="Divon H.H."/>
            <person name="Lysoe E."/>
            <person name="Uhlig S."/>
            <person name="Proctor R.H."/>
        </authorList>
    </citation>
    <scope>NUCLEOTIDE SEQUENCE [LARGE SCALE GENOMIC DNA]</scope>
    <source>
        <strain evidence="2">NRRL 25331</strain>
    </source>
</reference>
<gene>
    <name evidence="1" type="ORF">FCIRC_9902</name>
</gene>
<keyword evidence="2" id="KW-1185">Reference proteome</keyword>
<dbReference type="Proteomes" id="UP000572754">
    <property type="component" value="Unassembled WGS sequence"/>
</dbReference>
<reference evidence="1 2" key="2">
    <citation type="submission" date="2020-05" db="EMBL/GenBank/DDBJ databases">
        <title>Identification and distribution of gene clusters putatively required for synthesis of sphingolipid metabolism inhibitors in phylogenetically diverse species of the filamentous fungus Fusarium.</title>
        <authorList>
            <person name="Kim H.-S."/>
            <person name="Busman M."/>
            <person name="Brown D.W."/>
            <person name="Divon H."/>
            <person name="Uhlig S."/>
            <person name="Proctor R.H."/>
        </authorList>
    </citation>
    <scope>NUCLEOTIDE SEQUENCE [LARGE SCALE GENOMIC DNA]</scope>
    <source>
        <strain evidence="1 2">NRRL 25331</strain>
    </source>
</reference>
<organism evidence="1 2">
    <name type="scientific">Fusarium circinatum</name>
    <name type="common">Pitch canker fungus</name>
    <name type="synonym">Gibberella circinata</name>
    <dbReference type="NCBI Taxonomy" id="48490"/>
    <lineage>
        <taxon>Eukaryota</taxon>
        <taxon>Fungi</taxon>
        <taxon>Dikarya</taxon>
        <taxon>Ascomycota</taxon>
        <taxon>Pezizomycotina</taxon>
        <taxon>Sordariomycetes</taxon>
        <taxon>Hypocreomycetidae</taxon>
        <taxon>Hypocreales</taxon>
        <taxon>Nectriaceae</taxon>
        <taxon>Fusarium</taxon>
        <taxon>Fusarium fujikuroi species complex</taxon>
    </lineage>
</organism>
<evidence type="ECO:0000313" key="2">
    <source>
        <dbReference type="Proteomes" id="UP000572754"/>
    </source>
</evidence>
<accession>A0A8H5WQP5</accession>
<sequence length="97" mass="11529">MEVESEGRRHQTRSWNGRWKQAWTPLHKGAVWLFNPREKDTVYTFFAPHSFDSDQLPIYVKVKPEVEDQRRLFSTKFVADHYVPLSALIALGFEYDE</sequence>
<dbReference type="EMBL" id="JAAQPE010000353">
    <property type="protein sequence ID" value="KAF5667445.1"/>
    <property type="molecule type" value="Genomic_DNA"/>
</dbReference>
<comment type="caution">
    <text evidence="1">The sequence shown here is derived from an EMBL/GenBank/DDBJ whole genome shotgun (WGS) entry which is preliminary data.</text>
</comment>
<name>A0A8H5WQP5_FUSCI</name>
<protein>
    <submittedName>
        <fullName evidence="1">Uncharacterized protein</fullName>
    </submittedName>
</protein>
<evidence type="ECO:0000313" key="1">
    <source>
        <dbReference type="EMBL" id="KAF5667445.1"/>
    </source>
</evidence>